<dbReference type="RefSeq" id="WP_022155097.1">
    <property type="nucleotide sequence ID" value="NZ_DAWCKG010000003.1"/>
</dbReference>
<keyword evidence="2" id="KW-1185">Reference proteome</keyword>
<evidence type="ECO:0000313" key="2">
    <source>
        <dbReference type="Proteomes" id="UP000476055"/>
    </source>
</evidence>
<protein>
    <submittedName>
        <fullName evidence="1">YolD-like family protein</fullName>
    </submittedName>
</protein>
<comment type="caution">
    <text evidence="1">The sequence shown here is derived from an EMBL/GenBank/DDBJ whole genome shotgun (WGS) entry which is preliminary data.</text>
</comment>
<gene>
    <name evidence="1" type="ORF">FYJ59_06160</name>
</gene>
<evidence type="ECO:0000313" key="1">
    <source>
        <dbReference type="EMBL" id="MST57828.1"/>
    </source>
</evidence>
<proteinExistence type="predicted"/>
<sequence>MNEKYKDMLRLPHPVSATHPRMSLQDRAAQFSPFAALTGYEDALKETARLTDHFVELDEDRKQEIDRQIGYLQQHMREELTVKITYFVPDTRKNGGAYNTLEGCVQKIDENSKSLRIQGTEILVDKIYQIDFIRATL</sequence>
<dbReference type="AlphaFoldDB" id="A0A6L5YIT3"/>
<organism evidence="1 2">
    <name type="scientific">Waltera intestinalis</name>
    <dbReference type="NCBI Taxonomy" id="2606635"/>
    <lineage>
        <taxon>Bacteria</taxon>
        <taxon>Bacillati</taxon>
        <taxon>Bacillota</taxon>
        <taxon>Clostridia</taxon>
        <taxon>Lachnospirales</taxon>
        <taxon>Lachnospiraceae</taxon>
        <taxon>Waltera</taxon>
    </lineage>
</organism>
<dbReference type="EMBL" id="VUMU01000005">
    <property type="protein sequence ID" value="MST57828.1"/>
    <property type="molecule type" value="Genomic_DNA"/>
</dbReference>
<reference evidence="1 2" key="1">
    <citation type="submission" date="2019-08" db="EMBL/GenBank/DDBJ databases">
        <title>In-depth cultivation of the pig gut microbiome towards novel bacterial diversity and tailored functional studies.</title>
        <authorList>
            <person name="Wylensek D."/>
            <person name="Hitch T.C.A."/>
            <person name="Clavel T."/>
        </authorList>
    </citation>
    <scope>NUCLEOTIDE SEQUENCE [LARGE SCALE GENOMIC DNA]</scope>
    <source>
        <strain evidence="1 2">WCA3-601-WT-6H</strain>
    </source>
</reference>
<accession>A0A6L5YIT3</accession>
<dbReference type="Proteomes" id="UP000476055">
    <property type="component" value="Unassembled WGS sequence"/>
</dbReference>
<name>A0A6L5YIT3_9FIRM</name>